<dbReference type="SMART" id="SM00314">
    <property type="entry name" value="RA"/>
    <property type="match status" value="1"/>
</dbReference>
<evidence type="ECO:0000313" key="5">
    <source>
        <dbReference type="Proteomes" id="UP000001075"/>
    </source>
</evidence>
<dbReference type="Proteomes" id="UP000001075">
    <property type="component" value="Unassembled WGS sequence"/>
</dbReference>
<dbReference type="GO" id="GO:0007264">
    <property type="term" value="P:small GTPase-mediated signal transduction"/>
    <property type="evidence" value="ECO:0007669"/>
    <property type="project" value="InterPro"/>
</dbReference>
<dbReference type="Pfam" id="PF00617">
    <property type="entry name" value="RasGEF"/>
    <property type="match status" value="1"/>
</dbReference>
<dbReference type="EMBL" id="JH000173">
    <property type="protein sequence ID" value="EGV96169.1"/>
    <property type="molecule type" value="Genomic_DNA"/>
</dbReference>
<dbReference type="AlphaFoldDB" id="G3H698"/>
<dbReference type="InterPro" id="IPR036964">
    <property type="entry name" value="RASGEF_cat_dom_sf"/>
</dbReference>
<dbReference type="InterPro" id="IPR029071">
    <property type="entry name" value="Ubiquitin-like_domsf"/>
</dbReference>
<dbReference type="STRING" id="10029.G3H698"/>
<dbReference type="Gene3D" id="3.10.20.90">
    <property type="entry name" value="Phosphatidylinositol 3-kinase Catalytic Subunit, Chain A, domain 1"/>
    <property type="match status" value="1"/>
</dbReference>
<evidence type="ECO:0000256" key="2">
    <source>
        <dbReference type="SAM" id="MobiDB-lite"/>
    </source>
</evidence>
<proteinExistence type="predicted"/>
<dbReference type="GO" id="GO:0036064">
    <property type="term" value="C:ciliary basal body"/>
    <property type="evidence" value="ECO:0007669"/>
    <property type="project" value="TreeGrafter"/>
</dbReference>
<protein>
    <submittedName>
        <fullName evidence="4">Coiled-coil domain-containing protein 151</fullName>
    </submittedName>
</protein>
<evidence type="ECO:0000259" key="3">
    <source>
        <dbReference type="PROSITE" id="PS50200"/>
    </source>
</evidence>
<dbReference type="GO" id="GO:0036158">
    <property type="term" value="P:outer dynein arm assembly"/>
    <property type="evidence" value="ECO:0007669"/>
    <property type="project" value="InterPro"/>
</dbReference>
<feature type="coiled-coil region" evidence="1">
    <location>
        <begin position="49"/>
        <end position="227"/>
    </location>
</feature>
<dbReference type="GO" id="GO:0005085">
    <property type="term" value="F:guanyl-nucleotide exchange factor activity"/>
    <property type="evidence" value="ECO:0007669"/>
    <property type="project" value="InterPro"/>
</dbReference>
<dbReference type="GO" id="GO:0003341">
    <property type="term" value="P:cilium movement"/>
    <property type="evidence" value="ECO:0007669"/>
    <property type="project" value="InterPro"/>
</dbReference>
<evidence type="ECO:0000313" key="4">
    <source>
        <dbReference type="EMBL" id="EGV96169.1"/>
    </source>
</evidence>
<dbReference type="PANTHER" id="PTHR46518">
    <property type="entry name" value="COILED-COIL DOMAIN-CONTAINING PROTEIN 151"/>
    <property type="match status" value="1"/>
</dbReference>
<keyword evidence="1" id="KW-0175">Coiled coil</keyword>
<dbReference type="PANTHER" id="PTHR46518:SF1">
    <property type="entry name" value="OUTER DYNEIN ARM-DOCKING COMPLEX SUBUNIT 3"/>
    <property type="match status" value="1"/>
</dbReference>
<accession>G3H698</accession>
<organism evidence="4 5">
    <name type="scientific">Cricetulus griseus</name>
    <name type="common">Chinese hamster</name>
    <name type="synonym">Cricetulus barabensis griseus</name>
    <dbReference type="NCBI Taxonomy" id="10029"/>
    <lineage>
        <taxon>Eukaryota</taxon>
        <taxon>Metazoa</taxon>
        <taxon>Chordata</taxon>
        <taxon>Craniata</taxon>
        <taxon>Vertebrata</taxon>
        <taxon>Euteleostomi</taxon>
        <taxon>Mammalia</taxon>
        <taxon>Eutheria</taxon>
        <taxon>Euarchontoglires</taxon>
        <taxon>Glires</taxon>
        <taxon>Rodentia</taxon>
        <taxon>Myomorpha</taxon>
        <taxon>Muroidea</taxon>
        <taxon>Cricetidae</taxon>
        <taxon>Cricetinae</taxon>
        <taxon>Cricetulus</taxon>
    </lineage>
</organism>
<dbReference type="SUPFAM" id="SSF54236">
    <property type="entry name" value="Ubiquitin-like"/>
    <property type="match status" value="1"/>
</dbReference>
<dbReference type="InterPro" id="IPR001895">
    <property type="entry name" value="RASGEF_cat_dom"/>
</dbReference>
<dbReference type="Pfam" id="PF00788">
    <property type="entry name" value="RA"/>
    <property type="match status" value="1"/>
</dbReference>
<sequence length="964" mass="110618">MKKNQDTISQLQEETKALHMQLKDLLQGESKVVHAIIQEWKSEKPYLKNRTCEQALEHLEHQLRDKVNQLNALRYQVTLRQKRLQELKLQHSMHQLELAEVQDGNTEAAKTMRNLENRLEKARMKAEEAEHITNVYLQLKSYLQDESLNLENRLDSMEAEVVKTKHEVVELKVVNQEALNARDIAKSQLQYLEETAIRDRKKREFYITDCKKRAEEKKLQTERMERKQTHREHVLLQSEDTVHDHQRHKEEELKRRWGMYQMEMMFDKVKDATGVAESHAVFRRFLAQDETFTQLETLKRDNEQMLVKMKEEKERLQRELENLKYSGDATLVSQRKLRDTMQETFKTEERRRNDIHQQLERALRTLQVAKDGLEHLANKLSHVIVDDSVLSGKKLDPDSENYLSDLLEVVQEKLLRLQGQLESHDISEMMRHITEREFLSSLEGKLPLFNTRILLPLAPVKDKFFDEEESEEDDRDVVTRAAFKLRSQKLIEARSKKRTAPGSRTGIGAMERTAGKELALAPLQDWGEETEDGAVYSVSLRRQRSQRSTLEGPGDDQVRKRLRVSRADSKRAEGQDRSFSKNLRAVVSVLGSWLRDHPQDFRDPPAHQNLGSVRIFLGWAAPGGSEAREAEKLLEDFLEEAEEEQRLPWAGPPRVAQSPRSEFVEDFEEEEGHSSEGPELLDFSVDEVAEQLTLMDVELFLRVRICECLGSMWSQRDKPGAAGISPTVRATVAQFNAVTSCVLGSVLAAPGLAASQRAQRIEKWIRIAQEETTEGPHDDDCLPGSLPSKLPPGPVPYLGTFLTDLVMLDTALPDMLKEAVPGEELIPWWESRGSIFTNLQLSLNMDPPMTLTLSSSRIPLLGQQTSEARVIRVSIDNNHGNLYRSILLTCQDKAPSVVQRALEKHNVPQPWARDYQLFQVLPGDRELLIPDSANVFYAMSPAAPGDFLLRRKEGTRHRTSASPT</sequence>
<gene>
    <name evidence="4" type="ORF">I79_005852</name>
</gene>
<dbReference type="CDD" id="cd17212">
    <property type="entry name" value="RA_RGL3"/>
    <property type="match status" value="1"/>
</dbReference>
<dbReference type="GO" id="GO:0097542">
    <property type="term" value="C:ciliary tip"/>
    <property type="evidence" value="ECO:0007669"/>
    <property type="project" value="TreeGrafter"/>
</dbReference>
<dbReference type="FunCoup" id="G3H698">
    <property type="interactions" value="177"/>
</dbReference>
<dbReference type="InterPro" id="IPR033192">
    <property type="entry name" value="ODAD3"/>
</dbReference>
<dbReference type="InParanoid" id="G3H698"/>
<dbReference type="InterPro" id="IPR023578">
    <property type="entry name" value="Ras_GEF_dom_sf"/>
</dbReference>
<feature type="domain" description="Ras-associating" evidence="3">
    <location>
        <begin position="867"/>
        <end position="954"/>
    </location>
</feature>
<dbReference type="InterPro" id="IPR000159">
    <property type="entry name" value="RA_dom"/>
</dbReference>
<dbReference type="PaxDb" id="10029-XP_007630600.1"/>
<dbReference type="SUPFAM" id="SSF48366">
    <property type="entry name" value="Ras GEF"/>
    <property type="match status" value="1"/>
</dbReference>
<reference evidence="5" key="1">
    <citation type="journal article" date="2011" name="Nat. Biotechnol.">
        <title>The genomic sequence of the Chinese hamster ovary (CHO)-K1 cell line.</title>
        <authorList>
            <person name="Xu X."/>
            <person name="Nagarajan H."/>
            <person name="Lewis N.E."/>
            <person name="Pan S."/>
            <person name="Cai Z."/>
            <person name="Liu X."/>
            <person name="Chen W."/>
            <person name="Xie M."/>
            <person name="Wang W."/>
            <person name="Hammond S."/>
            <person name="Andersen M.R."/>
            <person name="Neff N."/>
            <person name="Passarelli B."/>
            <person name="Koh W."/>
            <person name="Fan H.C."/>
            <person name="Wang J."/>
            <person name="Gui Y."/>
            <person name="Lee K.H."/>
            <person name="Betenbaugh M.J."/>
            <person name="Quake S.R."/>
            <person name="Famili I."/>
            <person name="Palsson B.O."/>
            <person name="Wang J."/>
        </authorList>
    </citation>
    <scope>NUCLEOTIDE SEQUENCE [LARGE SCALE GENOMIC DNA]</scope>
    <source>
        <strain evidence="5">CHO K1 cell line</strain>
    </source>
</reference>
<evidence type="ECO:0000256" key="1">
    <source>
        <dbReference type="SAM" id="Coils"/>
    </source>
</evidence>
<dbReference type="eggNOG" id="ENOG502QR7A">
    <property type="taxonomic scope" value="Eukaryota"/>
</dbReference>
<feature type="region of interest" description="Disordered" evidence="2">
    <location>
        <begin position="493"/>
        <end position="513"/>
    </location>
</feature>
<dbReference type="Gene3D" id="1.10.840.10">
    <property type="entry name" value="Ras guanine-nucleotide exchange factors catalytic domain"/>
    <property type="match status" value="1"/>
</dbReference>
<dbReference type="PROSITE" id="PS50200">
    <property type="entry name" value="RA"/>
    <property type="match status" value="1"/>
</dbReference>
<dbReference type="InterPro" id="IPR030750">
    <property type="entry name" value="RGL3_RA"/>
</dbReference>
<dbReference type="GO" id="GO:0035253">
    <property type="term" value="C:ciliary rootlet"/>
    <property type="evidence" value="ECO:0007669"/>
    <property type="project" value="TreeGrafter"/>
</dbReference>
<name>G3H698_CRIGR</name>
<dbReference type="SMART" id="SM00147">
    <property type="entry name" value="RasGEF"/>
    <property type="match status" value="1"/>
</dbReference>
<feature type="coiled-coil region" evidence="1">
    <location>
        <begin position="295"/>
        <end position="326"/>
    </location>
</feature>